<dbReference type="EMBL" id="FNUV01000001">
    <property type="protein sequence ID" value="SEF43430.1"/>
    <property type="molecule type" value="Genomic_DNA"/>
</dbReference>
<dbReference type="PANTHER" id="PTHR32114">
    <property type="entry name" value="ABC TRANSPORTER ABCH.3"/>
    <property type="match status" value="1"/>
</dbReference>
<sequence length="712" mass="82865">MGTLIKSISFQNFYNYYGSYEDNTYTFTEGINIINADNNMGKSKFYNGFLWILRDEVYDSDEKKYYPVSASYFKMMSAKARYESPELEMGVRIIYENDGITYNVCKSVLCKKQDDEWDYQARTDVMETEGNNDLPLLDKDEKLAAIRCLIPAEMEKYSLLQGESMERLVDLSTLDGLEKTINVLADINNLIKMCGLASELVKQAKKSYQDEEKRNKEADEGIIRLRQERDNYEKWIEEAKEKIELARKESVEAKEKEQQYESDFFSSKKRIQLRKEYDEECKKLKELKDKHEQQELSITSRLFDENCPWLLYGLVGETSDFDDYRIALTKQIAKKEIQENPDIMLPEGSPDAPSLKRMLEHQWCEVCNREAPRGSEPWLHIKKVMERPKEPMRVSDSLMQFYGDIQKSTGRYETTIPKIADDYTQYMSEIFNLEEQIEQQVKVVEAKENELTLVGSETSTDDDDRRVLAGYNQAKKTYEEKEEEIQRYTSKIDLWQKGLDKAKKELDKRQGSAPIRKAKQLYEDMQIIESIFYKTKERIFEEIVSKLQVSANEMYGALTKGNQTFGGTLNFVRQENGTVKVSVTNSFGDELFGNGTGFQRMKQLAIVMSIISSKVGNKNFEYPFISDAPFSEFSPNFIRNFFDVAPHVFRQSIIMIKDLCEPNNPKQLITKHGEDIAEKMRTGEIKGTFYVNYLEERADASNLVTKKKCYSE</sequence>
<dbReference type="Proteomes" id="UP000236735">
    <property type="component" value="Unassembled WGS sequence"/>
</dbReference>
<gene>
    <name evidence="2" type="ORF">SAMN05216354_0415</name>
</gene>
<dbReference type="SUPFAM" id="SSF103657">
    <property type="entry name" value="BAR/IMD domain-like"/>
    <property type="match status" value="1"/>
</dbReference>
<reference evidence="2 3" key="1">
    <citation type="submission" date="2016-10" db="EMBL/GenBank/DDBJ databases">
        <authorList>
            <person name="de Groot N.N."/>
        </authorList>
    </citation>
    <scope>NUCLEOTIDE SEQUENCE [LARGE SCALE GENOMIC DNA]</scope>
    <source>
        <strain evidence="2 3">AR32</strain>
    </source>
</reference>
<name>A0A1H5RYY9_XYLRU</name>
<protein>
    <submittedName>
        <fullName evidence="2">DNA sulfur modification protein DndD</fullName>
    </submittedName>
</protein>
<evidence type="ECO:0000256" key="1">
    <source>
        <dbReference type="SAM" id="Coils"/>
    </source>
</evidence>
<keyword evidence="1" id="KW-0175">Coiled coil</keyword>
<feature type="coiled-coil region" evidence="1">
    <location>
        <begin position="201"/>
        <end position="297"/>
    </location>
</feature>
<evidence type="ECO:0000313" key="2">
    <source>
        <dbReference type="EMBL" id="SEF43430.1"/>
    </source>
</evidence>
<proteinExistence type="predicted"/>
<dbReference type="RefSeq" id="WP_146063063.1">
    <property type="nucleotide sequence ID" value="NZ_FNUV01000001.1"/>
</dbReference>
<feature type="coiled-coil region" evidence="1">
    <location>
        <begin position="430"/>
        <end position="505"/>
    </location>
</feature>
<accession>A0A1H5RYY9</accession>
<dbReference type="InterPro" id="IPR027267">
    <property type="entry name" value="AH/BAR_dom_sf"/>
</dbReference>
<dbReference type="PANTHER" id="PTHR32114:SF2">
    <property type="entry name" value="ABC TRANSPORTER ABCH.3"/>
    <property type="match status" value="1"/>
</dbReference>
<organism evidence="2 3">
    <name type="scientific">Xylanibacter ruminicola</name>
    <name type="common">Prevotella ruminicola</name>
    <dbReference type="NCBI Taxonomy" id="839"/>
    <lineage>
        <taxon>Bacteria</taxon>
        <taxon>Pseudomonadati</taxon>
        <taxon>Bacteroidota</taxon>
        <taxon>Bacteroidia</taxon>
        <taxon>Bacteroidales</taxon>
        <taxon>Prevotellaceae</taxon>
        <taxon>Xylanibacter</taxon>
    </lineage>
</organism>
<evidence type="ECO:0000313" key="3">
    <source>
        <dbReference type="Proteomes" id="UP000236735"/>
    </source>
</evidence>
<dbReference type="Gene3D" id="3.40.50.300">
    <property type="entry name" value="P-loop containing nucleotide triphosphate hydrolases"/>
    <property type="match status" value="2"/>
</dbReference>
<dbReference type="AlphaFoldDB" id="A0A1H5RYY9"/>
<dbReference type="InterPro" id="IPR027417">
    <property type="entry name" value="P-loop_NTPase"/>
</dbReference>